<dbReference type="SUPFAM" id="SSF55785">
    <property type="entry name" value="PYP-like sensor domain (PAS domain)"/>
    <property type="match status" value="2"/>
</dbReference>
<dbReference type="InterPro" id="IPR035965">
    <property type="entry name" value="PAS-like_dom_sf"/>
</dbReference>
<dbReference type="RefSeq" id="WP_121219598.1">
    <property type="nucleotide sequence ID" value="NZ_RBIG01000002.1"/>
</dbReference>
<dbReference type="SMART" id="SM00091">
    <property type="entry name" value="PAS"/>
    <property type="match status" value="2"/>
</dbReference>
<dbReference type="Gene3D" id="1.10.287.130">
    <property type="match status" value="1"/>
</dbReference>
<keyword evidence="8" id="KW-0067">ATP-binding</keyword>
<dbReference type="InterPro" id="IPR003661">
    <property type="entry name" value="HisK_dim/P_dom"/>
</dbReference>
<dbReference type="Pfam" id="PF08448">
    <property type="entry name" value="PAS_4"/>
    <property type="match status" value="1"/>
</dbReference>
<feature type="domain" description="PAC" evidence="15">
    <location>
        <begin position="307"/>
        <end position="364"/>
    </location>
</feature>
<dbReference type="PRINTS" id="PR00344">
    <property type="entry name" value="BCTRLSENSOR"/>
</dbReference>
<comment type="catalytic activity">
    <reaction evidence="1">
        <text>ATP + protein L-histidine = ADP + protein N-phospho-L-histidine.</text>
        <dbReference type="EC" id="2.7.13.3"/>
    </reaction>
</comment>
<gene>
    <name evidence="16" type="ORF">BCL74_1990</name>
</gene>
<keyword evidence="7" id="KW-0418">Kinase</keyword>
<evidence type="ECO:0000313" key="17">
    <source>
        <dbReference type="Proteomes" id="UP000277424"/>
    </source>
</evidence>
<dbReference type="Gene3D" id="3.30.450.20">
    <property type="entry name" value="PAS domain"/>
    <property type="match status" value="2"/>
</dbReference>
<dbReference type="Gene3D" id="3.30.565.10">
    <property type="entry name" value="Histidine kinase-like ATPase, C-terminal domain"/>
    <property type="match status" value="1"/>
</dbReference>
<dbReference type="GO" id="GO:0009927">
    <property type="term" value="F:histidine phosphotransfer kinase activity"/>
    <property type="evidence" value="ECO:0007669"/>
    <property type="project" value="TreeGrafter"/>
</dbReference>
<keyword evidence="6" id="KW-0547">Nucleotide-binding</keyword>
<feature type="coiled-coil region" evidence="11">
    <location>
        <begin position="482"/>
        <end position="509"/>
    </location>
</feature>
<dbReference type="CDD" id="cd00082">
    <property type="entry name" value="HisKA"/>
    <property type="match status" value="1"/>
</dbReference>
<keyword evidence="12" id="KW-0812">Transmembrane</keyword>
<dbReference type="CDD" id="cd00130">
    <property type="entry name" value="PAS"/>
    <property type="match status" value="1"/>
</dbReference>
<dbReference type="GO" id="GO:0005524">
    <property type="term" value="F:ATP binding"/>
    <property type="evidence" value="ECO:0007669"/>
    <property type="project" value="UniProtKB-KW"/>
</dbReference>
<keyword evidence="4" id="KW-0597">Phosphoprotein</keyword>
<comment type="subcellular location">
    <subcellularLocation>
        <location evidence="2">Membrane</location>
    </subcellularLocation>
</comment>
<dbReference type="OrthoDB" id="8477115at2"/>
<evidence type="ECO:0000256" key="3">
    <source>
        <dbReference type="ARBA" id="ARBA00012438"/>
    </source>
</evidence>
<evidence type="ECO:0000256" key="7">
    <source>
        <dbReference type="ARBA" id="ARBA00022777"/>
    </source>
</evidence>
<dbReference type="PROSITE" id="PS50109">
    <property type="entry name" value="HIS_KIN"/>
    <property type="match status" value="1"/>
</dbReference>
<comment type="caution">
    <text evidence="16">The sequence shown here is derived from an EMBL/GenBank/DDBJ whole genome shotgun (WGS) entry which is preliminary data.</text>
</comment>
<dbReference type="SMART" id="SM00388">
    <property type="entry name" value="HisKA"/>
    <property type="match status" value="1"/>
</dbReference>
<dbReference type="PROSITE" id="PS50113">
    <property type="entry name" value="PAC"/>
    <property type="match status" value="1"/>
</dbReference>
<keyword evidence="10 12" id="KW-0472">Membrane</keyword>
<evidence type="ECO:0000256" key="6">
    <source>
        <dbReference type="ARBA" id="ARBA00022741"/>
    </source>
</evidence>
<feature type="domain" description="Histidine kinase" evidence="13">
    <location>
        <begin position="509"/>
        <end position="728"/>
    </location>
</feature>
<dbReference type="PANTHER" id="PTHR43047">
    <property type="entry name" value="TWO-COMPONENT HISTIDINE PROTEIN KINASE"/>
    <property type="match status" value="1"/>
</dbReference>
<dbReference type="Pfam" id="PF12860">
    <property type="entry name" value="PAS_7"/>
    <property type="match status" value="1"/>
</dbReference>
<evidence type="ECO:0000256" key="10">
    <source>
        <dbReference type="ARBA" id="ARBA00023136"/>
    </source>
</evidence>
<evidence type="ECO:0000259" key="13">
    <source>
        <dbReference type="PROSITE" id="PS50109"/>
    </source>
</evidence>
<dbReference type="InterPro" id="IPR004358">
    <property type="entry name" value="Sig_transdc_His_kin-like_C"/>
</dbReference>
<evidence type="ECO:0000256" key="12">
    <source>
        <dbReference type="SAM" id="Phobius"/>
    </source>
</evidence>
<reference evidence="16 17" key="1">
    <citation type="submission" date="2018-10" db="EMBL/GenBank/DDBJ databases">
        <title>Comparative analysis of microorganisms from saline springs in Andes Mountain Range, Colombia.</title>
        <authorList>
            <person name="Rubin E."/>
        </authorList>
    </citation>
    <scope>NUCLEOTIDE SEQUENCE [LARGE SCALE GENOMIC DNA]</scope>
    <source>
        <strain evidence="16 17">USBA 36</strain>
    </source>
</reference>
<dbReference type="EC" id="2.7.13.3" evidence="3"/>
<keyword evidence="5" id="KW-0808">Transferase</keyword>
<dbReference type="GO" id="GO:0000155">
    <property type="term" value="F:phosphorelay sensor kinase activity"/>
    <property type="evidence" value="ECO:0007669"/>
    <property type="project" value="InterPro"/>
</dbReference>
<evidence type="ECO:0000256" key="1">
    <source>
        <dbReference type="ARBA" id="ARBA00000085"/>
    </source>
</evidence>
<dbReference type="InterPro" id="IPR000014">
    <property type="entry name" value="PAS"/>
</dbReference>
<dbReference type="EMBL" id="RBIG01000002">
    <property type="protein sequence ID" value="RKQ70054.1"/>
    <property type="molecule type" value="Genomic_DNA"/>
</dbReference>
<dbReference type="SMART" id="SM00387">
    <property type="entry name" value="HATPase_c"/>
    <property type="match status" value="1"/>
</dbReference>
<keyword evidence="11" id="KW-0175">Coiled coil</keyword>
<evidence type="ECO:0000256" key="5">
    <source>
        <dbReference type="ARBA" id="ARBA00022679"/>
    </source>
</evidence>
<dbReference type="Pfam" id="PF02518">
    <property type="entry name" value="HATPase_c"/>
    <property type="match status" value="1"/>
</dbReference>
<sequence length="742" mass="83132">MTGLAAVFIVTLLVTVSFGLAGIWFVDVARSYTSGANYYSRYQKAAVLALLRYGESRDAADFAAYRADMAVPLADRSARLILEDPDRPVRDSYADLAAGLNHPGDVPGIAWVFRLFGDSALLQPSVKSWSESDALLLEIEQVAADMHEAIQEGPWNRERNAVFTTRLLAIDARMTEVQDRFAEQVNAIGRAVRHWFVLGLVVLGALLALMTLIYGKRLQRRLAGLEAEGLEREARFRDIADMSADWVWETDREDRFVYCSERLLLVTGLPLSSFLGRKRAELFGTGDENAEFRREYLAAIESHSSYRDLEYTFRIPGSRSDREGNIRFRISGVPVFDRRGRFKGYRGTGRDVTREVAIRREIEEQRELLETVLLNLPQGLAVFDAEARLRFCNSPFQQMVTLPDDLCRVGTAAADILSYLTERGEYGPPADVAAKVKERLDWFRAGTDPYQHRRPNGVFLMVRSIRLPSGGFIVTFMDITQQRSLEEGLVRAKEEAELANNAKSEFLANMSHELRTPLNAIIGFSQMIEQAMFGDLPPRYRNYAGDIRLSGEHLLSIIQDILDLARVESGKLDFEQDHIDLHRIAGECCTMLRPAADRAQVRLVNAIPATAPALLADERRIRQILINLIGNAIKFSRPDREVTVMIGEEAEALILSVVDHGVGMTQEEARLAFEPFVQLKMGMARKHEGAGLGLALVRRFAEAFGADAVIDSVPGDGTTVSIRFPRERVQPAAPRTAPEERR</sequence>
<dbReference type="SUPFAM" id="SSF55874">
    <property type="entry name" value="ATPase domain of HSP90 chaperone/DNA topoisomerase II/histidine kinase"/>
    <property type="match status" value="1"/>
</dbReference>
<evidence type="ECO:0000256" key="4">
    <source>
        <dbReference type="ARBA" id="ARBA00022553"/>
    </source>
</evidence>
<evidence type="ECO:0000256" key="11">
    <source>
        <dbReference type="SAM" id="Coils"/>
    </source>
</evidence>
<dbReference type="GO" id="GO:0005886">
    <property type="term" value="C:plasma membrane"/>
    <property type="evidence" value="ECO:0007669"/>
    <property type="project" value="TreeGrafter"/>
</dbReference>
<dbReference type="Pfam" id="PF00512">
    <property type="entry name" value="HisKA"/>
    <property type="match status" value="1"/>
</dbReference>
<dbReference type="InterPro" id="IPR003594">
    <property type="entry name" value="HATPase_dom"/>
</dbReference>
<dbReference type="InterPro" id="IPR013656">
    <property type="entry name" value="PAS_4"/>
</dbReference>
<organism evidence="16 17">
    <name type="scientific">Oceanibaculum indicum</name>
    <dbReference type="NCBI Taxonomy" id="526216"/>
    <lineage>
        <taxon>Bacteria</taxon>
        <taxon>Pseudomonadati</taxon>
        <taxon>Pseudomonadota</taxon>
        <taxon>Alphaproteobacteria</taxon>
        <taxon>Rhodospirillales</taxon>
        <taxon>Oceanibaculaceae</taxon>
        <taxon>Oceanibaculum</taxon>
    </lineage>
</organism>
<dbReference type="PANTHER" id="PTHR43047:SF72">
    <property type="entry name" value="OSMOSENSING HISTIDINE PROTEIN KINASE SLN1"/>
    <property type="match status" value="1"/>
</dbReference>
<evidence type="ECO:0000256" key="8">
    <source>
        <dbReference type="ARBA" id="ARBA00022840"/>
    </source>
</evidence>
<dbReference type="SUPFAM" id="SSF47384">
    <property type="entry name" value="Homodimeric domain of signal transducing histidine kinase"/>
    <property type="match status" value="1"/>
</dbReference>
<dbReference type="InterPro" id="IPR000700">
    <property type="entry name" value="PAS-assoc_C"/>
</dbReference>
<name>A0A420WGA8_9PROT</name>
<dbReference type="InterPro" id="IPR036890">
    <property type="entry name" value="HATPase_C_sf"/>
</dbReference>
<proteinExistence type="predicted"/>
<evidence type="ECO:0000256" key="2">
    <source>
        <dbReference type="ARBA" id="ARBA00004370"/>
    </source>
</evidence>
<dbReference type="AlphaFoldDB" id="A0A420WGA8"/>
<feature type="domain" description="PAS" evidence="14">
    <location>
        <begin position="232"/>
        <end position="303"/>
    </location>
</feature>
<evidence type="ECO:0000256" key="9">
    <source>
        <dbReference type="ARBA" id="ARBA00023012"/>
    </source>
</evidence>
<evidence type="ECO:0000259" key="14">
    <source>
        <dbReference type="PROSITE" id="PS50112"/>
    </source>
</evidence>
<accession>A0A420WGA8</accession>
<evidence type="ECO:0000259" key="15">
    <source>
        <dbReference type="PROSITE" id="PS50113"/>
    </source>
</evidence>
<feature type="transmembrane region" description="Helical" evidence="12">
    <location>
        <begin position="195"/>
        <end position="215"/>
    </location>
</feature>
<dbReference type="FunFam" id="1.10.287.130:FF:000038">
    <property type="entry name" value="Sensory transduction histidine kinase"/>
    <property type="match status" value="1"/>
</dbReference>
<dbReference type="InterPro" id="IPR005467">
    <property type="entry name" value="His_kinase_dom"/>
</dbReference>
<dbReference type="NCBIfam" id="TIGR00229">
    <property type="entry name" value="sensory_box"/>
    <property type="match status" value="1"/>
</dbReference>
<keyword evidence="12" id="KW-1133">Transmembrane helix</keyword>
<dbReference type="Proteomes" id="UP000277424">
    <property type="component" value="Unassembled WGS sequence"/>
</dbReference>
<dbReference type="InterPro" id="IPR036097">
    <property type="entry name" value="HisK_dim/P_sf"/>
</dbReference>
<protein>
    <recommendedName>
        <fullName evidence="3">histidine kinase</fullName>
        <ecNumber evidence="3">2.7.13.3</ecNumber>
    </recommendedName>
</protein>
<keyword evidence="9" id="KW-0902">Two-component regulatory system</keyword>
<dbReference type="PROSITE" id="PS50112">
    <property type="entry name" value="PAS"/>
    <property type="match status" value="1"/>
</dbReference>
<evidence type="ECO:0000313" key="16">
    <source>
        <dbReference type="EMBL" id="RKQ70054.1"/>
    </source>
</evidence>